<dbReference type="InterPro" id="IPR015421">
    <property type="entry name" value="PyrdxlP-dep_Trfase_major"/>
</dbReference>
<evidence type="ECO:0000256" key="6">
    <source>
        <dbReference type="ARBA" id="ARBA00022723"/>
    </source>
</evidence>
<dbReference type="Gene3D" id="3.40.640.10">
    <property type="entry name" value="Type I PLP-dependent aspartate aminotransferase-like (Major domain)"/>
    <property type="match status" value="1"/>
</dbReference>
<dbReference type="PANTHER" id="PTHR11601:SF34">
    <property type="entry name" value="CYSTEINE DESULFURASE"/>
    <property type="match status" value="1"/>
</dbReference>
<keyword evidence="9" id="KW-0411">Iron-sulfur</keyword>
<evidence type="ECO:0000313" key="14">
    <source>
        <dbReference type="Proteomes" id="UP000178187"/>
    </source>
</evidence>
<comment type="function">
    <text evidence="2">Catalyzes the removal of elemental sulfur atoms from cysteine to produce alanine. Seems to participate in the biosynthesis of the nitrogenase metalloclusters by providing the inorganic sulfur required for the Fe-S core formation.</text>
</comment>
<dbReference type="PROSITE" id="PS00595">
    <property type="entry name" value="AA_TRANSFER_CLASS_5"/>
    <property type="match status" value="1"/>
</dbReference>
<comment type="cofactor">
    <cofactor evidence="1 11">
        <name>pyridoxal 5'-phosphate</name>
        <dbReference type="ChEBI" id="CHEBI:597326"/>
    </cofactor>
</comment>
<dbReference type="EMBL" id="MHFR01000011">
    <property type="protein sequence ID" value="OGW99277.1"/>
    <property type="molecule type" value="Genomic_DNA"/>
</dbReference>
<dbReference type="PIRSF" id="PIRSF005572">
    <property type="entry name" value="NifS"/>
    <property type="match status" value="1"/>
</dbReference>
<dbReference type="GO" id="GO:0046872">
    <property type="term" value="F:metal ion binding"/>
    <property type="evidence" value="ECO:0007669"/>
    <property type="project" value="UniProtKB-KW"/>
</dbReference>
<evidence type="ECO:0000256" key="9">
    <source>
        <dbReference type="ARBA" id="ARBA00023014"/>
    </source>
</evidence>
<dbReference type="InterPro" id="IPR015424">
    <property type="entry name" value="PyrdxlP-dep_Trfase"/>
</dbReference>
<keyword evidence="6" id="KW-0479">Metal-binding</keyword>
<dbReference type="InterPro" id="IPR015422">
    <property type="entry name" value="PyrdxlP-dep_Trfase_small"/>
</dbReference>
<evidence type="ECO:0000256" key="7">
    <source>
        <dbReference type="ARBA" id="ARBA00022898"/>
    </source>
</evidence>
<evidence type="ECO:0000256" key="5">
    <source>
        <dbReference type="ARBA" id="ARBA00022679"/>
    </source>
</evidence>
<dbReference type="PANTHER" id="PTHR11601">
    <property type="entry name" value="CYSTEINE DESULFURYLASE FAMILY MEMBER"/>
    <property type="match status" value="1"/>
</dbReference>
<keyword evidence="8" id="KW-0408">Iron</keyword>
<dbReference type="EC" id="2.8.1.7" evidence="4"/>
<dbReference type="GO" id="GO:0031071">
    <property type="term" value="F:cysteine desulfurase activity"/>
    <property type="evidence" value="ECO:0007669"/>
    <property type="project" value="UniProtKB-EC"/>
</dbReference>
<evidence type="ECO:0000256" key="11">
    <source>
        <dbReference type="RuleBase" id="RU004504"/>
    </source>
</evidence>
<dbReference type="InterPro" id="IPR000192">
    <property type="entry name" value="Aminotrans_V_dom"/>
</dbReference>
<evidence type="ECO:0000256" key="8">
    <source>
        <dbReference type="ARBA" id="ARBA00023004"/>
    </source>
</evidence>
<evidence type="ECO:0000256" key="4">
    <source>
        <dbReference type="ARBA" id="ARBA00012239"/>
    </source>
</evidence>
<dbReference type="InterPro" id="IPR016454">
    <property type="entry name" value="Cysteine_dSase"/>
</dbReference>
<dbReference type="Gene3D" id="3.90.1150.10">
    <property type="entry name" value="Aspartate Aminotransferase, domain 1"/>
    <property type="match status" value="1"/>
</dbReference>
<evidence type="ECO:0000256" key="3">
    <source>
        <dbReference type="ARBA" id="ARBA00006490"/>
    </source>
</evidence>
<gene>
    <name evidence="13" type="ORF">A3G33_03650</name>
</gene>
<dbReference type="SUPFAM" id="SSF53383">
    <property type="entry name" value="PLP-dependent transferases"/>
    <property type="match status" value="1"/>
</dbReference>
<dbReference type="InterPro" id="IPR020578">
    <property type="entry name" value="Aminotrans_V_PyrdxlP_BS"/>
</dbReference>
<name>A0A1G1L2A2_9BACT</name>
<keyword evidence="7" id="KW-0663">Pyridoxal phosphate</keyword>
<organism evidence="13 14">
    <name type="scientific">Candidatus Danuiimicrobium aquiferis</name>
    <dbReference type="NCBI Taxonomy" id="1801832"/>
    <lineage>
        <taxon>Bacteria</taxon>
        <taxon>Pseudomonadati</taxon>
        <taxon>Candidatus Omnitrophota</taxon>
        <taxon>Candidatus Danuiimicrobium</taxon>
    </lineage>
</organism>
<sequence>MKVYFDNNASTQLDPCVIAEIEPFIRQYYGNPSSGHWLGKKGKEATEVARQRVADLIGAKPHEVIFTSGGSESNNHVLKGVAFARNEKGRHMITSAIEHPAIINPCRYLETKGFKVTYVGVDEYGRVKAQDIERAITDETILVSVMHANNETGTLQPIAEIGKLCKARGVYFHTDAAQSVGKIPVDVDKLNVDLLSVAGHKFHAPKGVGALYVREGVDLEPLIHGASHEMGRRAGTENVAGIVGLGKASLIARERMSEHNKRIAYLRDLLHEKLKRIIDVKLNGHPTERLPNTLNVSFKGVDSSVWVSKMKDIALSTGSACHDRVKRPSIILTAMNVPAELALGAVRFSLGRFNTEDEISYVIDEIQRVVKEVKKSD</sequence>
<keyword evidence="5" id="KW-0808">Transferase</keyword>
<dbReference type="FunFam" id="3.40.640.10:FF:000084">
    <property type="entry name" value="IscS-like cysteine desulfurase"/>
    <property type="match status" value="1"/>
</dbReference>
<evidence type="ECO:0000256" key="10">
    <source>
        <dbReference type="ARBA" id="ARBA00050776"/>
    </source>
</evidence>
<accession>A0A1G1L2A2</accession>
<comment type="catalytic activity">
    <reaction evidence="10">
        <text>(sulfur carrier)-H + L-cysteine = (sulfur carrier)-SH + L-alanine</text>
        <dbReference type="Rhea" id="RHEA:43892"/>
        <dbReference type="Rhea" id="RHEA-COMP:14737"/>
        <dbReference type="Rhea" id="RHEA-COMP:14739"/>
        <dbReference type="ChEBI" id="CHEBI:29917"/>
        <dbReference type="ChEBI" id="CHEBI:35235"/>
        <dbReference type="ChEBI" id="CHEBI:57972"/>
        <dbReference type="ChEBI" id="CHEBI:64428"/>
        <dbReference type="EC" id="2.8.1.7"/>
    </reaction>
</comment>
<proteinExistence type="inferred from homology"/>
<dbReference type="AlphaFoldDB" id="A0A1G1L2A2"/>
<comment type="caution">
    <text evidence="13">The sequence shown here is derived from an EMBL/GenBank/DDBJ whole genome shotgun (WGS) entry which is preliminary data.</text>
</comment>
<feature type="domain" description="Aminotransferase class V" evidence="12">
    <location>
        <begin position="3"/>
        <end position="361"/>
    </location>
</feature>
<reference evidence="13 14" key="1">
    <citation type="journal article" date="2016" name="Nat. Commun.">
        <title>Thousands of microbial genomes shed light on interconnected biogeochemical processes in an aquifer system.</title>
        <authorList>
            <person name="Anantharaman K."/>
            <person name="Brown C.T."/>
            <person name="Hug L.A."/>
            <person name="Sharon I."/>
            <person name="Castelle C.J."/>
            <person name="Probst A.J."/>
            <person name="Thomas B.C."/>
            <person name="Singh A."/>
            <person name="Wilkins M.J."/>
            <person name="Karaoz U."/>
            <person name="Brodie E.L."/>
            <person name="Williams K.H."/>
            <person name="Hubbard S.S."/>
            <person name="Banfield J.F."/>
        </authorList>
    </citation>
    <scope>NUCLEOTIDE SEQUENCE [LARGE SCALE GENOMIC DNA]</scope>
</reference>
<evidence type="ECO:0000313" key="13">
    <source>
        <dbReference type="EMBL" id="OGW99277.1"/>
    </source>
</evidence>
<dbReference type="GO" id="GO:0051536">
    <property type="term" value="F:iron-sulfur cluster binding"/>
    <property type="evidence" value="ECO:0007669"/>
    <property type="project" value="UniProtKB-KW"/>
</dbReference>
<evidence type="ECO:0000256" key="1">
    <source>
        <dbReference type="ARBA" id="ARBA00001933"/>
    </source>
</evidence>
<protein>
    <recommendedName>
        <fullName evidence="4">cysteine desulfurase</fullName>
        <ecNumber evidence="4">2.8.1.7</ecNumber>
    </recommendedName>
</protein>
<dbReference type="NCBIfam" id="NF002806">
    <property type="entry name" value="PRK02948.1"/>
    <property type="match status" value="1"/>
</dbReference>
<dbReference type="Proteomes" id="UP000178187">
    <property type="component" value="Unassembled WGS sequence"/>
</dbReference>
<evidence type="ECO:0000256" key="2">
    <source>
        <dbReference type="ARBA" id="ARBA00003120"/>
    </source>
</evidence>
<comment type="similarity">
    <text evidence="3">Belongs to the class-V pyridoxal-phosphate-dependent aminotransferase family. NifS/IscS subfamily.</text>
</comment>
<dbReference type="Pfam" id="PF00266">
    <property type="entry name" value="Aminotran_5"/>
    <property type="match status" value="1"/>
</dbReference>
<evidence type="ECO:0000259" key="12">
    <source>
        <dbReference type="Pfam" id="PF00266"/>
    </source>
</evidence>